<dbReference type="EMBL" id="FNOY01000047">
    <property type="protein sequence ID" value="SDY61818.1"/>
    <property type="molecule type" value="Genomic_DNA"/>
</dbReference>
<dbReference type="AlphaFoldDB" id="A0A1H3LD02"/>
<dbReference type="STRING" id="44576.SAMN05421881_104721"/>
<gene>
    <name evidence="1" type="ORF">SAMN05421881_104721</name>
</gene>
<accession>A0A1H3LD02</accession>
<sequence length="80" mass="9070">MINIVIMAEKKKGFHACVIMRGFRKYLVMGFVNSALYTANDLHESGCNNLPKTTHIVRLFIQSGIQNRLPLNEPHLVTNT</sequence>
<organism evidence="1 2">
    <name type="scientific">Nitrosomonas halophila</name>
    <dbReference type="NCBI Taxonomy" id="44576"/>
    <lineage>
        <taxon>Bacteria</taxon>
        <taxon>Pseudomonadati</taxon>
        <taxon>Pseudomonadota</taxon>
        <taxon>Betaproteobacteria</taxon>
        <taxon>Nitrosomonadales</taxon>
        <taxon>Nitrosomonadaceae</taxon>
        <taxon>Nitrosomonas</taxon>
    </lineage>
</organism>
<name>A0A1H3LD02_9PROT</name>
<protein>
    <submittedName>
        <fullName evidence="1">Uncharacterized protein</fullName>
    </submittedName>
</protein>
<evidence type="ECO:0000313" key="1">
    <source>
        <dbReference type="EMBL" id="SDY61818.1"/>
    </source>
</evidence>
<reference evidence="1 2" key="1">
    <citation type="submission" date="2016-10" db="EMBL/GenBank/DDBJ databases">
        <authorList>
            <person name="de Groot N.N."/>
        </authorList>
    </citation>
    <scope>NUCLEOTIDE SEQUENCE [LARGE SCALE GENOMIC DNA]</scope>
    <source>
        <strain evidence="1 2">Nm1</strain>
    </source>
</reference>
<evidence type="ECO:0000313" key="2">
    <source>
        <dbReference type="Proteomes" id="UP000198640"/>
    </source>
</evidence>
<proteinExistence type="predicted"/>
<keyword evidence="2" id="KW-1185">Reference proteome</keyword>
<dbReference type="Proteomes" id="UP000198640">
    <property type="component" value="Unassembled WGS sequence"/>
</dbReference>